<feature type="compositionally biased region" description="Low complexity" evidence="1">
    <location>
        <begin position="304"/>
        <end position="315"/>
    </location>
</feature>
<accession>A0ABQ2BEH7</accession>
<dbReference type="PANTHER" id="PTHR43135:SF3">
    <property type="entry name" value="ALPHA-D-RIBOSE 1-METHYLPHOSPHONATE 5-TRIPHOSPHATE DIPHOSPHATASE"/>
    <property type="match status" value="1"/>
</dbReference>
<proteinExistence type="predicted"/>
<evidence type="ECO:0000313" key="2">
    <source>
        <dbReference type="EMBL" id="GGI11972.1"/>
    </source>
</evidence>
<dbReference type="RefSeq" id="WP_188525402.1">
    <property type="nucleotide sequence ID" value="NZ_BMDG01000018.1"/>
</dbReference>
<dbReference type="EMBL" id="BMDG01000018">
    <property type="protein sequence ID" value="GGI11972.1"/>
    <property type="molecule type" value="Genomic_DNA"/>
</dbReference>
<evidence type="ECO:0000313" key="3">
    <source>
        <dbReference type="Proteomes" id="UP000632535"/>
    </source>
</evidence>
<dbReference type="SUPFAM" id="SSF51556">
    <property type="entry name" value="Metallo-dependent hydrolases"/>
    <property type="match status" value="1"/>
</dbReference>
<dbReference type="PANTHER" id="PTHR43135">
    <property type="entry name" value="ALPHA-D-RIBOSE 1-METHYLPHOSPHONATE 5-TRIPHOSPHATE DIPHOSPHATASE"/>
    <property type="match status" value="1"/>
</dbReference>
<dbReference type="InterPro" id="IPR051781">
    <property type="entry name" value="Metallo-dep_Hydrolase"/>
</dbReference>
<gene>
    <name evidence="2" type="ORF">GCM10007368_38850</name>
</gene>
<feature type="region of interest" description="Disordered" evidence="1">
    <location>
        <begin position="304"/>
        <end position="325"/>
    </location>
</feature>
<dbReference type="InterPro" id="IPR032466">
    <property type="entry name" value="Metal_Hydrolase"/>
</dbReference>
<dbReference type="Proteomes" id="UP000632535">
    <property type="component" value="Unassembled WGS sequence"/>
</dbReference>
<keyword evidence="3" id="KW-1185">Reference proteome</keyword>
<evidence type="ECO:0000256" key="1">
    <source>
        <dbReference type="SAM" id="MobiDB-lite"/>
    </source>
</evidence>
<reference evidence="3" key="1">
    <citation type="journal article" date="2019" name="Int. J. Syst. Evol. Microbiol.">
        <title>The Global Catalogue of Microorganisms (GCM) 10K type strain sequencing project: providing services to taxonomists for standard genome sequencing and annotation.</title>
        <authorList>
            <consortium name="The Broad Institute Genomics Platform"/>
            <consortium name="The Broad Institute Genome Sequencing Center for Infectious Disease"/>
            <person name="Wu L."/>
            <person name="Ma J."/>
        </authorList>
    </citation>
    <scope>NUCLEOTIDE SEQUENCE [LARGE SCALE GENOMIC DNA]</scope>
    <source>
        <strain evidence="3">CCM 8653</strain>
    </source>
</reference>
<dbReference type="Gene3D" id="3.20.20.140">
    <property type="entry name" value="Metal-dependent hydrolases"/>
    <property type="match status" value="1"/>
</dbReference>
<protein>
    <submittedName>
        <fullName evidence="2">Amidohydrolase</fullName>
    </submittedName>
</protein>
<comment type="caution">
    <text evidence="2">The sequence shown here is derived from an EMBL/GenBank/DDBJ whole genome shotgun (WGS) entry which is preliminary data.</text>
</comment>
<organism evidence="2 3">
    <name type="scientific">Isoptericola cucumis</name>
    <dbReference type="NCBI Taxonomy" id="1776856"/>
    <lineage>
        <taxon>Bacteria</taxon>
        <taxon>Bacillati</taxon>
        <taxon>Actinomycetota</taxon>
        <taxon>Actinomycetes</taxon>
        <taxon>Micrococcales</taxon>
        <taxon>Promicromonosporaceae</taxon>
        <taxon>Isoptericola</taxon>
    </lineage>
</organism>
<name>A0ABQ2BEH7_9MICO</name>
<sequence>MAQGLPRRVPQARAVDGGTLLPGFVDAHVHLGLADPLALRAGGVAGVDDLGWDRAVAAAWPGTSGFPHVRVAGAFLAAPGGYPADRAWAPAGAVDPVATPADAAPAVARQVAAGASYVKVTLHTGGPVLDDATLAAVVGAARAHRLPVVAHVEGPGQAERALEAGVGRLAHTPWTERLPDAVVEAAAERQVWVSTLDIHGWGAPDVGQERDREVALDNLRRFHTAGGTIAYGTDLGNGPLPVGLNVRELRALAEAGLQAPALLRALTSRPVPGLATFLPGAPPDAGTGSVDLVELLSRATVVADPATDPATASATRPSHPEEGTP</sequence>